<dbReference type="SUPFAM" id="SSF47413">
    <property type="entry name" value="lambda repressor-like DNA-binding domains"/>
    <property type="match status" value="1"/>
</dbReference>
<dbReference type="SUPFAM" id="SSF56436">
    <property type="entry name" value="C-type lectin-like"/>
    <property type="match status" value="1"/>
</dbReference>
<comment type="caution">
    <text evidence="2">The sequence shown here is derived from an EMBL/GenBank/DDBJ whole genome shotgun (WGS) entry which is preliminary data.</text>
</comment>
<evidence type="ECO:0000259" key="1">
    <source>
        <dbReference type="PROSITE" id="PS50943"/>
    </source>
</evidence>
<reference evidence="3" key="1">
    <citation type="submission" date="2020-09" db="EMBL/GenBank/DDBJ databases">
        <title>Whole genome shotgun sequence of Streptomyces cinnamonensis NBRC 15873.</title>
        <authorList>
            <person name="Komaki H."/>
            <person name="Tamura T."/>
        </authorList>
    </citation>
    <scope>NUCLEOTIDE SEQUENCE [LARGE SCALE GENOMIC DNA]</scope>
    <source>
        <strain evidence="3">NBRC 15873</strain>
    </source>
</reference>
<dbReference type="PANTHER" id="PTHR23150:SF19">
    <property type="entry name" value="FORMYLGLYCINE-GENERATING ENZYME"/>
    <property type="match status" value="1"/>
</dbReference>
<dbReference type="InterPro" id="IPR005532">
    <property type="entry name" value="SUMF_dom"/>
</dbReference>
<dbReference type="InterPro" id="IPR027417">
    <property type="entry name" value="P-loop_NTPase"/>
</dbReference>
<feature type="domain" description="HTH cro/C1-type" evidence="1">
    <location>
        <begin position="1"/>
        <end position="55"/>
    </location>
</feature>
<name>A0ABQ3NGE1_STRVG</name>
<gene>
    <name evidence="2" type="ORF">Scinn_12890</name>
</gene>
<dbReference type="Proteomes" id="UP000660554">
    <property type="component" value="Unassembled WGS sequence"/>
</dbReference>
<dbReference type="InterPro" id="IPR001387">
    <property type="entry name" value="Cro/C1-type_HTH"/>
</dbReference>
<dbReference type="Gene3D" id="1.10.260.40">
    <property type="entry name" value="lambda repressor-like DNA-binding domains"/>
    <property type="match status" value="1"/>
</dbReference>
<dbReference type="PROSITE" id="PS50943">
    <property type="entry name" value="HTH_CROC1"/>
    <property type="match status" value="1"/>
</dbReference>
<dbReference type="PANTHER" id="PTHR23150">
    <property type="entry name" value="SULFATASE MODIFYING FACTOR 1, 2"/>
    <property type="match status" value="1"/>
</dbReference>
<evidence type="ECO:0000313" key="3">
    <source>
        <dbReference type="Proteomes" id="UP000660554"/>
    </source>
</evidence>
<evidence type="ECO:0000313" key="2">
    <source>
        <dbReference type="EMBL" id="GHI11826.1"/>
    </source>
</evidence>
<dbReference type="EMBL" id="BNDV01000002">
    <property type="protein sequence ID" value="GHI11826.1"/>
    <property type="molecule type" value="Genomic_DNA"/>
</dbReference>
<dbReference type="Pfam" id="PF03781">
    <property type="entry name" value="FGE-sulfatase"/>
    <property type="match status" value="1"/>
</dbReference>
<dbReference type="InterPro" id="IPR049052">
    <property type="entry name" value="nSTAND1"/>
</dbReference>
<accession>A0ABQ3NGE1</accession>
<dbReference type="SMART" id="SM00530">
    <property type="entry name" value="HTH_XRE"/>
    <property type="match status" value="1"/>
</dbReference>
<dbReference type="InterPro" id="IPR016187">
    <property type="entry name" value="CTDL_fold"/>
</dbReference>
<proteinExistence type="predicted"/>
<dbReference type="Pfam" id="PF01381">
    <property type="entry name" value="HTH_3"/>
    <property type="match status" value="1"/>
</dbReference>
<dbReference type="InterPro" id="IPR010982">
    <property type="entry name" value="Lambda_DNA-bd_dom_sf"/>
</dbReference>
<organism evidence="2 3">
    <name type="scientific">Streptomyces virginiae</name>
    <name type="common">Streptomyces cinnamonensis</name>
    <dbReference type="NCBI Taxonomy" id="1961"/>
    <lineage>
        <taxon>Bacteria</taxon>
        <taxon>Bacillati</taxon>
        <taxon>Actinomycetota</taxon>
        <taxon>Actinomycetes</taxon>
        <taxon>Kitasatosporales</taxon>
        <taxon>Streptomycetaceae</taxon>
        <taxon>Streptomyces</taxon>
    </lineage>
</organism>
<keyword evidence="3" id="KW-1185">Reference proteome</keyword>
<dbReference type="Gene3D" id="3.90.1580.10">
    <property type="entry name" value="paralog of FGE (formylglycine-generating enzyme)"/>
    <property type="match status" value="1"/>
</dbReference>
<dbReference type="SUPFAM" id="SSF52540">
    <property type="entry name" value="P-loop containing nucleoside triphosphate hydrolases"/>
    <property type="match status" value="1"/>
</dbReference>
<sequence>MRRLRLGSQLSQLELATRMGFPGQIVTEVERGEQAPTERYLERLALALELPPQQIYELWEQYRRIPTGAGDHGAADTTPDRADCPYRGLYAFREQDAALYHGRTTVVSRLIRAIGHSALAGVVGASGSGKSSLVQAGLIPVLRRQEEHWAVATFRPGASPYEALAGGLIELLHPDSSMDHNVAAAAAMSQRMQSDGISRTLEQIAHRLGRPLLLFADQFEELFTHCRSEEVVQEFLDHLADLAVRHPGATSTVKLVLTLRGDFYGQAVAHRRFSDVLQDHIVNLPPMIRSELRSAIVEPARARQLALDDGLVERILDDVGNTPGNLPLLEFALTLLWERQSNGRLTHAAYEMAGEVAGAVATRAEEVYGGLSPQQQDTARQLLTRLVRVAPIGGEGEDTRRRTPVSELADLARVDDVMIALTAARLLVSDADEQGRPTIEVAHEAVIRNWDRLRTWLDGDRQFLLWQQRTRRRFEDWQSEQQDPANALHGRLLAEAEGWLQSRGVESVAADLREFVRASADLRTDEERRAVLTELERLLTVAADELPVFIARLSEHRGVVEERIGQVLRGEAALRSGSPLALSDGEAFRLRLFLAATDAGQADWIIQHLHCVGPGELGVARGLLSPFAADVARHLWSAVGGEARGPDGRLRAAVLLGGTDAGDPRLIRSADAVTAELLAQDQLQLQAWLDALGNGAQCLLGPLVATAVDDGVRETLRETAVSLLHQVAGSRGDLLAEVAVGGPEHAYPEIVRWLEEAPDSAVREEATVALRAVLMTPQSADLDETRRVRLGRRRAAAACTLLRFSESDGILGQLTTSPDPEFATQFAHQARRRGVSGPLLAGMLAESPASEARYHLLMGLGNHGPDEFAGSGEFGRLRDHLLRLHAHDDDPGVHSATRWLDRRWSDRLGTAEAVVEAAYDPSGRRGWFSGTPHGTRLTFSVFRPGVLLSGSPETERERSTYESPQRLTGISRSFALCTAQVTRGEFEEFMADTGRVGLPDISEWSDKSVEPVVAPTWYEAADFCEWLTSKVGLHDLGSGYGRDHDDHPVLAPGWNGFRLPTEAEWEYACRAGTVTAYSFGSDRSLLDEYGWSADNSGLKTHEAGMLRPNPAGLFDIHGQCWEWCSDWYALYGAAPVVDPGGPSRGDRRVLRGGCWNLGARYARSACRNAHIPSNRNYYITFRIALTVPEPESAAPRGPNPFPWSG</sequence>
<dbReference type="InterPro" id="IPR042095">
    <property type="entry name" value="SUMF_sf"/>
</dbReference>
<dbReference type="Pfam" id="PF20703">
    <property type="entry name" value="nSTAND1"/>
    <property type="match status" value="1"/>
</dbReference>
<dbReference type="InterPro" id="IPR051043">
    <property type="entry name" value="Sulfatase_Mod_Factor_Kinase"/>
</dbReference>
<protein>
    <recommendedName>
        <fullName evidence="1">HTH cro/C1-type domain-containing protein</fullName>
    </recommendedName>
</protein>